<dbReference type="PROSITE" id="PS51462">
    <property type="entry name" value="NUDIX"/>
    <property type="match status" value="1"/>
</dbReference>
<organism evidence="4 5">
    <name type="scientific">Clostridium neuense</name>
    <dbReference type="NCBI Taxonomy" id="1728934"/>
    <lineage>
        <taxon>Bacteria</taxon>
        <taxon>Bacillati</taxon>
        <taxon>Bacillota</taxon>
        <taxon>Clostridia</taxon>
        <taxon>Eubacteriales</taxon>
        <taxon>Clostridiaceae</taxon>
        <taxon>Clostridium</taxon>
    </lineage>
</organism>
<sequence length="153" mass="17904">MGFIRNSAKAIIIKEDKILLIKNLDDNGYFYLLPGGEQEKFETMKETAIRECREEISAEIEVGDIRFIREYIGKNHEFYDADFELHQIEYIFICYLKENSKVKNGSIPDNRQVGIEWIKLNKLKEYRIYPGILKELIKNDGSITGEIYLGDVN</sequence>
<evidence type="ECO:0000313" key="5">
    <source>
        <dbReference type="Proteomes" id="UP001623592"/>
    </source>
</evidence>
<dbReference type="CDD" id="cd18880">
    <property type="entry name" value="NUDIX_ADPRase"/>
    <property type="match status" value="1"/>
</dbReference>
<dbReference type="InterPro" id="IPR000086">
    <property type="entry name" value="NUDIX_hydrolase_dom"/>
</dbReference>
<evidence type="ECO:0000313" key="4">
    <source>
        <dbReference type="EMBL" id="MFL0250757.1"/>
    </source>
</evidence>
<comment type="cofactor">
    <cofactor evidence="1">
        <name>Mg(2+)</name>
        <dbReference type="ChEBI" id="CHEBI:18420"/>
    </cofactor>
</comment>
<dbReference type="PANTHER" id="PTHR43046">
    <property type="entry name" value="GDP-MANNOSE MANNOSYL HYDROLASE"/>
    <property type="match status" value="1"/>
</dbReference>
<evidence type="ECO:0000259" key="3">
    <source>
        <dbReference type="PROSITE" id="PS51462"/>
    </source>
</evidence>
<gene>
    <name evidence="4" type="ORF">ACJDT4_10025</name>
</gene>
<dbReference type="RefSeq" id="WP_406787420.1">
    <property type="nucleotide sequence ID" value="NZ_JBJIAA010000007.1"/>
</dbReference>
<dbReference type="PANTHER" id="PTHR43046:SF14">
    <property type="entry name" value="MUTT_NUDIX FAMILY PROTEIN"/>
    <property type="match status" value="1"/>
</dbReference>
<reference evidence="4 5" key="1">
    <citation type="submission" date="2024-11" db="EMBL/GenBank/DDBJ databases">
        <authorList>
            <person name="Heng Y.C."/>
            <person name="Lim A.C.H."/>
            <person name="Lee J.K.Y."/>
            <person name="Kittelmann S."/>
        </authorList>
    </citation>
    <scope>NUCLEOTIDE SEQUENCE [LARGE SCALE GENOMIC DNA]</scope>
    <source>
        <strain evidence="4 5">WILCCON 0114</strain>
    </source>
</reference>
<dbReference type="Gene3D" id="3.90.79.10">
    <property type="entry name" value="Nucleoside Triphosphate Pyrophosphohydrolase"/>
    <property type="match status" value="1"/>
</dbReference>
<dbReference type="InterPro" id="IPR015797">
    <property type="entry name" value="NUDIX_hydrolase-like_dom_sf"/>
</dbReference>
<dbReference type="Proteomes" id="UP001623592">
    <property type="component" value="Unassembled WGS sequence"/>
</dbReference>
<keyword evidence="5" id="KW-1185">Reference proteome</keyword>
<dbReference type="SUPFAM" id="SSF55811">
    <property type="entry name" value="Nudix"/>
    <property type="match status" value="1"/>
</dbReference>
<accession>A0ABW8TEU7</accession>
<keyword evidence="2" id="KW-0378">Hydrolase</keyword>
<comment type="caution">
    <text evidence="4">The sequence shown here is derived from an EMBL/GenBank/DDBJ whole genome shotgun (WGS) entry which is preliminary data.</text>
</comment>
<dbReference type="EMBL" id="JBJIAA010000007">
    <property type="protein sequence ID" value="MFL0250757.1"/>
    <property type="molecule type" value="Genomic_DNA"/>
</dbReference>
<evidence type="ECO:0000256" key="1">
    <source>
        <dbReference type="ARBA" id="ARBA00001946"/>
    </source>
</evidence>
<proteinExistence type="predicted"/>
<protein>
    <submittedName>
        <fullName evidence="4">NUDIX domain-containing protein</fullName>
    </submittedName>
</protein>
<name>A0ABW8TEU7_9CLOT</name>
<dbReference type="Pfam" id="PF00293">
    <property type="entry name" value="NUDIX"/>
    <property type="match status" value="1"/>
</dbReference>
<feature type="domain" description="Nudix hydrolase" evidence="3">
    <location>
        <begin position="2"/>
        <end position="141"/>
    </location>
</feature>
<evidence type="ECO:0000256" key="2">
    <source>
        <dbReference type="ARBA" id="ARBA00022801"/>
    </source>
</evidence>